<evidence type="ECO:0000313" key="3">
    <source>
        <dbReference type="Proteomes" id="UP000232688"/>
    </source>
</evidence>
<dbReference type="InterPro" id="IPR006597">
    <property type="entry name" value="Sel1-like"/>
</dbReference>
<comment type="caution">
    <text evidence="2">The sequence shown here is derived from an EMBL/GenBank/DDBJ whole genome shotgun (WGS) entry which is preliminary data.</text>
</comment>
<protein>
    <submittedName>
        <fullName evidence="2">HCP-like protein</fullName>
    </submittedName>
</protein>
<name>A0A2N0RAQ9_9GLOM</name>
<dbReference type="Pfam" id="PF08238">
    <property type="entry name" value="Sel1"/>
    <property type="match status" value="5"/>
</dbReference>
<dbReference type="InterPro" id="IPR011990">
    <property type="entry name" value="TPR-like_helical_dom_sf"/>
</dbReference>
<accession>A0A2N0RAQ9</accession>
<organism evidence="2 3">
    <name type="scientific">Rhizophagus irregularis</name>
    <dbReference type="NCBI Taxonomy" id="588596"/>
    <lineage>
        <taxon>Eukaryota</taxon>
        <taxon>Fungi</taxon>
        <taxon>Fungi incertae sedis</taxon>
        <taxon>Mucoromycota</taxon>
        <taxon>Glomeromycotina</taxon>
        <taxon>Glomeromycetes</taxon>
        <taxon>Glomerales</taxon>
        <taxon>Glomeraceae</taxon>
        <taxon>Rhizophagus</taxon>
    </lineage>
</organism>
<sequence length="277" mass="32598">METELNKLNISDEDTVTIDTKICSYCNILFTEELWCKECINSLEKLAENGDKEAMFNLASCYRNGKGTEKNLEKAFYWCQKAAEKDHIIAMYGLSVYYRNGEGTEKNLEKAFYWCQKAAEKDYIIAMYGLDVYYRNGEGTEKNLEKAFHWCQKAAEKDHIDAIYAAEKYYIDAMYDLANNKFISKFFFFYYNGEGTEKDLEKAFYWCQKAAEKDYIIVMYSLAVYYRYGEGTEKNFEKAFYWYQKAAEKDHIDAMHRSNDGISVIYQSPDNHLIIHI</sequence>
<reference evidence="2 3" key="1">
    <citation type="submission" date="2017-10" db="EMBL/GenBank/DDBJ databases">
        <title>Extensive intraspecific genome diversity in a model arbuscular mycorrhizal fungus.</title>
        <authorList>
            <person name="Chen E.C.H."/>
            <person name="Morin E."/>
            <person name="Baudet D."/>
            <person name="Noel J."/>
            <person name="Ndikumana S."/>
            <person name="Charron P."/>
            <person name="St-Onge C."/>
            <person name="Giorgi J."/>
            <person name="Grigoriev I.V."/>
            <person name="Roux C."/>
            <person name="Martin F.M."/>
            <person name="Corradi N."/>
        </authorList>
    </citation>
    <scope>NUCLEOTIDE SEQUENCE [LARGE SCALE GENOMIC DNA]</scope>
    <source>
        <strain evidence="2 3">A1</strain>
    </source>
</reference>
<dbReference type="PANTHER" id="PTHR11102:SF160">
    <property type="entry name" value="ERAD-ASSOCIATED E3 UBIQUITIN-PROTEIN LIGASE COMPONENT HRD3"/>
    <property type="match status" value="1"/>
</dbReference>
<dbReference type="Proteomes" id="UP000232688">
    <property type="component" value="Unassembled WGS sequence"/>
</dbReference>
<dbReference type="EMBL" id="LLXH01001153">
    <property type="protein sequence ID" value="PKC60394.1"/>
    <property type="molecule type" value="Genomic_DNA"/>
</dbReference>
<evidence type="ECO:0000313" key="2">
    <source>
        <dbReference type="EMBL" id="PKC60394.1"/>
    </source>
</evidence>
<dbReference type="VEuPathDB" id="FungiDB:RhiirA1_468089"/>
<dbReference type="PANTHER" id="PTHR11102">
    <property type="entry name" value="SEL-1-LIKE PROTEIN"/>
    <property type="match status" value="1"/>
</dbReference>
<dbReference type="InterPro" id="IPR050767">
    <property type="entry name" value="Sel1_AlgK"/>
</dbReference>
<comment type="similarity">
    <text evidence="1">Belongs to the sel-1 family.</text>
</comment>
<dbReference type="Gene3D" id="1.25.40.10">
    <property type="entry name" value="Tetratricopeptide repeat domain"/>
    <property type="match status" value="2"/>
</dbReference>
<gene>
    <name evidence="2" type="ORF">RhiirA1_468089</name>
</gene>
<dbReference type="AlphaFoldDB" id="A0A2N0RAQ9"/>
<proteinExistence type="inferred from homology"/>
<evidence type="ECO:0000256" key="1">
    <source>
        <dbReference type="ARBA" id="ARBA00038101"/>
    </source>
</evidence>
<dbReference type="SUPFAM" id="SSF81901">
    <property type="entry name" value="HCP-like"/>
    <property type="match status" value="2"/>
</dbReference>
<reference evidence="2 3" key="2">
    <citation type="submission" date="2017-10" db="EMBL/GenBank/DDBJ databases">
        <title>Genome analyses suggest a sexual origin of heterokaryosis in a supposedly ancient asexual fungus.</title>
        <authorList>
            <person name="Corradi N."/>
            <person name="Sedzielewska K."/>
            <person name="Noel J."/>
            <person name="Charron P."/>
            <person name="Farinelli L."/>
            <person name="Marton T."/>
            <person name="Kruger M."/>
            <person name="Pelin A."/>
            <person name="Brachmann A."/>
            <person name="Corradi N."/>
        </authorList>
    </citation>
    <scope>NUCLEOTIDE SEQUENCE [LARGE SCALE GENOMIC DNA]</scope>
    <source>
        <strain evidence="2 3">A1</strain>
    </source>
</reference>
<dbReference type="SMART" id="SM00671">
    <property type="entry name" value="SEL1"/>
    <property type="match status" value="5"/>
</dbReference>